<dbReference type="AlphaFoldDB" id="A0A812UZV1"/>
<name>A0A812UZV1_9DINO</name>
<keyword evidence="3" id="KW-1185">Reference proteome</keyword>
<evidence type="ECO:0000256" key="1">
    <source>
        <dbReference type="SAM" id="MobiDB-lite"/>
    </source>
</evidence>
<dbReference type="Proteomes" id="UP000604046">
    <property type="component" value="Unassembled WGS sequence"/>
</dbReference>
<gene>
    <name evidence="2" type="ORF">SNAT2548_LOCUS33960</name>
</gene>
<comment type="caution">
    <text evidence="2">The sequence shown here is derived from an EMBL/GenBank/DDBJ whole genome shotgun (WGS) entry which is preliminary data.</text>
</comment>
<protein>
    <submittedName>
        <fullName evidence="2">Uncharacterized protein</fullName>
    </submittedName>
</protein>
<feature type="region of interest" description="Disordered" evidence="1">
    <location>
        <begin position="23"/>
        <end position="55"/>
    </location>
</feature>
<proteinExistence type="predicted"/>
<accession>A0A812UZV1</accession>
<organism evidence="2 3">
    <name type="scientific">Symbiodinium natans</name>
    <dbReference type="NCBI Taxonomy" id="878477"/>
    <lineage>
        <taxon>Eukaryota</taxon>
        <taxon>Sar</taxon>
        <taxon>Alveolata</taxon>
        <taxon>Dinophyceae</taxon>
        <taxon>Suessiales</taxon>
        <taxon>Symbiodiniaceae</taxon>
        <taxon>Symbiodinium</taxon>
    </lineage>
</organism>
<evidence type="ECO:0000313" key="3">
    <source>
        <dbReference type="Proteomes" id="UP000604046"/>
    </source>
</evidence>
<dbReference type="OrthoDB" id="10360998at2759"/>
<reference evidence="2" key="1">
    <citation type="submission" date="2021-02" db="EMBL/GenBank/DDBJ databases">
        <authorList>
            <person name="Dougan E. K."/>
            <person name="Rhodes N."/>
            <person name="Thang M."/>
            <person name="Chan C."/>
        </authorList>
    </citation>
    <scope>NUCLEOTIDE SEQUENCE</scope>
</reference>
<sequence length="184" mass="20034">MSQFQSTMASVVSPLLPASQISAAERHTASEQKASATGLSYFPGGDPGRSSQPLPEAHQLYSYGQRQIGYTNDLAVPQYNRGVAIVQDRIGAPPQLGHQIVHSDEAIQNSNWSHIGPMLRVHDGTYWSSKASTDVADFELKGAQWGQAVDVRGLQNVVQRGASRSKQAEANFHRLYKLRNGGYA</sequence>
<evidence type="ECO:0000313" key="2">
    <source>
        <dbReference type="EMBL" id="CAE7596843.1"/>
    </source>
</evidence>
<dbReference type="EMBL" id="CAJNDS010002786">
    <property type="protein sequence ID" value="CAE7596843.1"/>
    <property type="molecule type" value="Genomic_DNA"/>
</dbReference>